<organism evidence="1">
    <name type="scientific">Ixodes ricinus</name>
    <name type="common">Common tick</name>
    <name type="synonym">Acarus ricinus</name>
    <dbReference type="NCBI Taxonomy" id="34613"/>
    <lineage>
        <taxon>Eukaryota</taxon>
        <taxon>Metazoa</taxon>
        <taxon>Ecdysozoa</taxon>
        <taxon>Arthropoda</taxon>
        <taxon>Chelicerata</taxon>
        <taxon>Arachnida</taxon>
        <taxon>Acari</taxon>
        <taxon>Parasitiformes</taxon>
        <taxon>Ixodida</taxon>
        <taxon>Ixodoidea</taxon>
        <taxon>Ixodidae</taxon>
        <taxon>Ixodinae</taxon>
        <taxon>Ixodes</taxon>
    </lineage>
</organism>
<dbReference type="AlphaFoldDB" id="A0A6B0TVU0"/>
<proteinExistence type="predicted"/>
<name>A0A6B0TVU0_IXORI</name>
<reference evidence="1" key="1">
    <citation type="submission" date="2019-12" db="EMBL/GenBank/DDBJ databases">
        <title>An insight into the sialome of adult female Ixodes ricinus ticks feeding for 6 days.</title>
        <authorList>
            <person name="Perner J."/>
            <person name="Ribeiro J.M.C."/>
        </authorList>
    </citation>
    <scope>NUCLEOTIDE SEQUENCE</scope>
    <source>
        <strain evidence="1">Semi-engorged</strain>
        <tissue evidence="1">Salivary glands</tissue>
    </source>
</reference>
<protein>
    <submittedName>
        <fullName evidence="1">Putative secreted protein</fullName>
    </submittedName>
</protein>
<accession>A0A6B0TVU0</accession>
<sequence>MAFEKSAFIAMVTAMGADGLCAAEEHCGAVARGACWGPSCMLFGGRSANRKILKWGLNAEGWFSPAPHGLASLARRACF</sequence>
<dbReference type="EMBL" id="GIFC01002039">
    <property type="protein sequence ID" value="MXU84122.1"/>
    <property type="molecule type" value="Transcribed_RNA"/>
</dbReference>
<evidence type="ECO:0000313" key="1">
    <source>
        <dbReference type="EMBL" id="MXU84122.1"/>
    </source>
</evidence>